<keyword evidence="7" id="KW-1185">Reference proteome</keyword>
<accession>A0A7I4YTX0</accession>
<evidence type="ECO:0000313" key="8">
    <source>
        <dbReference type="WBParaSite" id="HCON_00146500-00001"/>
    </source>
</evidence>
<reference evidence="8" key="1">
    <citation type="submission" date="2020-12" db="UniProtKB">
        <authorList>
            <consortium name="WormBaseParasite"/>
        </authorList>
    </citation>
    <scope>IDENTIFICATION</scope>
    <source>
        <strain evidence="8">MHco3</strain>
    </source>
</reference>
<keyword evidence="2 5" id="KW-0812">Transmembrane</keyword>
<feature type="transmembrane region" description="Helical" evidence="5">
    <location>
        <begin position="274"/>
        <end position="297"/>
    </location>
</feature>
<dbReference type="WBParaSite" id="HCON_00146500-00001">
    <property type="protein sequence ID" value="HCON_00146500-00001"/>
    <property type="gene ID" value="HCON_00146500"/>
</dbReference>
<dbReference type="Gene3D" id="1.20.1070.10">
    <property type="entry name" value="Rhodopsin 7-helix transmembrane proteins"/>
    <property type="match status" value="1"/>
</dbReference>
<dbReference type="GO" id="GO:0016020">
    <property type="term" value="C:membrane"/>
    <property type="evidence" value="ECO:0007669"/>
    <property type="project" value="UniProtKB-SubCell"/>
</dbReference>
<organism evidence="7 8">
    <name type="scientific">Haemonchus contortus</name>
    <name type="common">Barber pole worm</name>
    <dbReference type="NCBI Taxonomy" id="6289"/>
    <lineage>
        <taxon>Eukaryota</taxon>
        <taxon>Metazoa</taxon>
        <taxon>Ecdysozoa</taxon>
        <taxon>Nematoda</taxon>
        <taxon>Chromadorea</taxon>
        <taxon>Rhabditida</taxon>
        <taxon>Rhabditina</taxon>
        <taxon>Rhabditomorpha</taxon>
        <taxon>Strongyloidea</taxon>
        <taxon>Trichostrongylidae</taxon>
        <taxon>Haemonchus</taxon>
    </lineage>
</organism>
<dbReference type="OMA" id="PMMTMSH"/>
<evidence type="ECO:0000256" key="1">
    <source>
        <dbReference type="ARBA" id="ARBA00004370"/>
    </source>
</evidence>
<dbReference type="Proteomes" id="UP000025227">
    <property type="component" value="Unplaced"/>
</dbReference>
<dbReference type="SUPFAM" id="SSF81321">
    <property type="entry name" value="Family A G protein-coupled receptor-like"/>
    <property type="match status" value="1"/>
</dbReference>
<keyword evidence="4 5" id="KW-0472">Membrane</keyword>
<feature type="transmembrane region" description="Helical" evidence="5">
    <location>
        <begin position="115"/>
        <end position="139"/>
    </location>
</feature>
<sequence length="389" mass="44392">MDNSSTVLITSTSTTLAEDAMNNPCNATDEYLLVPRFFLAVVFGVALSIISICFNSFIFVVFVTSKQHRNSYNLYLLLLSLFDVFIGVSYIAVISNNVLINWTASYKLKAIWVSYMVPMLTISHIGITASTYLITFAAIERYCITVNSNKVAFLQHHRKTIAFIAVMAGMISKGTMLEEVTIRTNPQCIGMFNEWEVKPSDLVIENVLFNKIWRFYFRNIFTILAPFFILLYLNAGLIYRLQAHSSLSKSSTLVEDKQSFKQKKARIRAATRTLIILVCTYLMSNLLSVIITIWEYLDAASLFQKYLPFYVLSVALLSLLTVIASCLRLPIYITCQPLLRKEMYQFLSQLWTRKMMSRRMTLIENSQMTAESIANIEAESPSFGKIEFV</sequence>
<feature type="transmembrane region" description="Helical" evidence="5">
    <location>
        <begin position="37"/>
        <end position="62"/>
    </location>
</feature>
<feature type="domain" description="G-protein coupled receptors family 1 profile" evidence="6">
    <location>
        <begin position="54"/>
        <end position="332"/>
    </location>
</feature>
<evidence type="ECO:0000313" key="7">
    <source>
        <dbReference type="Proteomes" id="UP000025227"/>
    </source>
</evidence>
<dbReference type="Pfam" id="PF00001">
    <property type="entry name" value="7tm_1"/>
    <property type="match status" value="1"/>
</dbReference>
<comment type="subcellular location">
    <subcellularLocation>
        <location evidence="1">Membrane</location>
    </subcellularLocation>
</comment>
<dbReference type="PANTHER" id="PTHR46709">
    <property type="entry name" value="PROTEIN CBG23488-RELATED"/>
    <property type="match status" value="1"/>
</dbReference>
<dbReference type="InterPro" id="IPR000276">
    <property type="entry name" value="GPCR_Rhodpsn"/>
</dbReference>
<evidence type="ECO:0000256" key="4">
    <source>
        <dbReference type="ARBA" id="ARBA00023136"/>
    </source>
</evidence>
<protein>
    <submittedName>
        <fullName evidence="8">G_PROTEIN_RECEP_F1_2 domain-containing protein</fullName>
    </submittedName>
</protein>
<name>A0A7I4YTX0_HAECO</name>
<keyword evidence="3 5" id="KW-1133">Transmembrane helix</keyword>
<dbReference type="OrthoDB" id="5857538at2759"/>
<dbReference type="PANTHER" id="PTHR46709:SF7">
    <property type="entry name" value="G-PROTEIN COUPLED RECEPTORS FAMILY 1 PROFILE DOMAIN-CONTAINING PROTEIN"/>
    <property type="match status" value="1"/>
</dbReference>
<dbReference type="GO" id="GO:0004930">
    <property type="term" value="F:G protein-coupled receptor activity"/>
    <property type="evidence" value="ECO:0007669"/>
    <property type="project" value="InterPro"/>
</dbReference>
<dbReference type="PROSITE" id="PS50262">
    <property type="entry name" value="G_PROTEIN_RECEP_F1_2"/>
    <property type="match status" value="1"/>
</dbReference>
<feature type="transmembrane region" description="Helical" evidence="5">
    <location>
        <begin position="309"/>
        <end position="333"/>
    </location>
</feature>
<evidence type="ECO:0000256" key="5">
    <source>
        <dbReference type="SAM" id="Phobius"/>
    </source>
</evidence>
<evidence type="ECO:0000256" key="3">
    <source>
        <dbReference type="ARBA" id="ARBA00022989"/>
    </source>
</evidence>
<feature type="transmembrane region" description="Helical" evidence="5">
    <location>
        <begin position="74"/>
        <end position="95"/>
    </location>
</feature>
<dbReference type="InterPro" id="IPR017452">
    <property type="entry name" value="GPCR_Rhodpsn_7TM"/>
</dbReference>
<feature type="transmembrane region" description="Helical" evidence="5">
    <location>
        <begin position="160"/>
        <end position="177"/>
    </location>
</feature>
<evidence type="ECO:0000259" key="6">
    <source>
        <dbReference type="PROSITE" id="PS50262"/>
    </source>
</evidence>
<feature type="transmembrane region" description="Helical" evidence="5">
    <location>
        <begin position="215"/>
        <end position="239"/>
    </location>
</feature>
<dbReference type="AlphaFoldDB" id="A0A7I4YTX0"/>
<evidence type="ECO:0000256" key="2">
    <source>
        <dbReference type="ARBA" id="ARBA00022692"/>
    </source>
</evidence>
<proteinExistence type="predicted"/>